<evidence type="ECO:0000256" key="1">
    <source>
        <dbReference type="ARBA" id="ARBA00023015"/>
    </source>
</evidence>
<keyword evidence="2" id="KW-0804">Transcription</keyword>
<comment type="caution">
    <text evidence="4">The sequence shown here is derived from an EMBL/GenBank/DDBJ whole genome shotgun (WGS) entry which is preliminary data.</text>
</comment>
<evidence type="ECO:0000259" key="3">
    <source>
        <dbReference type="PROSITE" id="PS01124"/>
    </source>
</evidence>
<organism evidence="4 5">
    <name type="scientific">Streptomyces fructofermentans</name>
    <dbReference type="NCBI Taxonomy" id="152141"/>
    <lineage>
        <taxon>Bacteria</taxon>
        <taxon>Bacillati</taxon>
        <taxon>Actinomycetota</taxon>
        <taxon>Actinomycetes</taxon>
        <taxon>Kitasatosporales</taxon>
        <taxon>Streptomycetaceae</taxon>
        <taxon>Streptomyces</taxon>
    </lineage>
</organism>
<evidence type="ECO:0000313" key="5">
    <source>
        <dbReference type="Proteomes" id="UP000645555"/>
    </source>
</evidence>
<dbReference type="PROSITE" id="PS01124">
    <property type="entry name" value="HTH_ARAC_FAMILY_2"/>
    <property type="match status" value="1"/>
</dbReference>
<reference evidence="4" key="2">
    <citation type="submission" date="2020-09" db="EMBL/GenBank/DDBJ databases">
        <authorList>
            <person name="Sun Q."/>
            <person name="Ohkuma M."/>
        </authorList>
    </citation>
    <scope>NUCLEOTIDE SEQUENCE</scope>
    <source>
        <strain evidence="4">JCM 4956</strain>
    </source>
</reference>
<protein>
    <submittedName>
        <fullName evidence="4">AraC family transcriptional regulator</fullName>
    </submittedName>
</protein>
<reference evidence="4" key="1">
    <citation type="journal article" date="2014" name="Int. J. Syst. Evol. Microbiol.">
        <title>Complete genome sequence of Corynebacterium casei LMG S-19264T (=DSM 44701T), isolated from a smear-ripened cheese.</title>
        <authorList>
            <consortium name="US DOE Joint Genome Institute (JGI-PGF)"/>
            <person name="Walter F."/>
            <person name="Albersmeier A."/>
            <person name="Kalinowski J."/>
            <person name="Ruckert C."/>
        </authorList>
    </citation>
    <scope>NUCLEOTIDE SEQUENCE</scope>
    <source>
        <strain evidence="4">JCM 4956</strain>
    </source>
</reference>
<dbReference type="Pfam" id="PF12833">
    <property type="entry name" value="HTH_18"/>
    <property type="match status" value="1"/>
</dbReference>
<dbReference type="SUPFAM" id="SSF52317">
    <property type="entry name" value="Class I glutamine amidotransferase-like"/>
    <property type="match status" value="1"/>
</dbReference>
<dbReference type="InterPro" id="IPR018060">
    <property type="entry name" value="HTH_AraC"/>
</dbReference>
<gene>
    <name evidence="4" type="ORF">GCM10010515_33400</name>
</gene>
<sequence>MSLVVFALFPGVHLLDLAGPAQVFSTAADYGRPYRICYVAEREQVTSAQGLPLTAQTRWPELCREDLVLVPGWRTPGFHGGPHLDPDMLEGLRAHHAAGGTVASVCSGAEALGQAGLLDGRRCTTHHDLQDELAARHPRAKVTRDVLFTADSGVVTSAGIASGIDLALHLLADRHGPAFAARVARNMVVYSRRNGHEPQASAMLRHRAHLDDTVHHVQDLIDARFSETLPLPELAVRAGVSERTLTRLFHRATGLTPLRYQQTLRVEHAERLIGHGTTAEAAAREVGFGDARMLRRLRAGRTPAVREREDGQSP</sequence>
<dbReference type="PANTHER" id="PTHR43130">
    <property type="entry name" value="ARAC-FAMILY TRANSCRIPTIONAL REGULATOR"/>
    <property type="match status" value="1"/>
</dbReference>
<dbReference type="GO" id="GO:0043565">
    <property type="term" value="F:sequence-specific DNA binding"/>
    <property type="evidence" value="ECO:0007669"/>
    <property type="project" value="InterPro"/>
</dbReference>
<dbReference type="CDD" id="cd03137">
    <property type="entry name" value="GATase1_AraC_1"/>
    <property type="match status" value="1"/>
</dbReference>
<proteinExistence type="predicted"/>
<dbReference type="InterPro" id="IPR002818">
    <property type="entry name" value="DJ-1/PfpI"/>
</dbReference>
<name>A0A918KGU3_9ACTN</name>
<keyword evidence="5" id="KW-1185">Reference proteome</keyword>
<dbReference type="AlphaFoldDB" id="A0A918KGU3"/>
<dbReference type="Pfam" id="PF01965">
    <property type="entry name" value="DJ-1_PfpI"/>
    <property type="match status" value="1"/>
</dbReference>
<dbReference type="EMBL" id="BMWD01000010">
    <property type="protein sequence ID" value="GGX63062.1"/>
    <property type="molecule type" value="Genomic_DNA"/>
</dbReference>
<dbReference type="Gene3D" id="3.40.50.880">
    <property type="match status" value="1"/>
</dbReference>
<dbReference type="RefSeq" id="WP_190036293.1">
    <property type="nucleotide sequence ID" value="NZ_BMWD01000010.1"/>
</dbReference>
<dbReference type="InterPro" id="IPR009057">
    <property type="entry name" value="Homeodomain-like_sf"/>
</dbReference>
<dbReference type="SUPFAM" id="SSF46689">
    <property type="entry name" value="Homeodomain-like"/>
    <property type="match status" value="1"/>
</dbReference>
<feature type="domain" description="HTH araC/xylS-type" evidence="3">
    <location>
        <begin position="215"/>
        <end position="296"/>
    </location>
</feature>
<dbReference type="InterPro" id="IPR052158">
    <property type="entry name" value="INH-QAR"/>
</dbReference>
<evidence type="ECO:0000313" key="4">
    <source>
        <dbReference type="EMBL" id="GGX63062.1"/>
    </source>
</evidence>
<dbReference type="SMART" id="SM00342">
    <property type="entry name" value="HTH_ARAC"/>
    <property type="match status" value="1"/>
</dbReference>
<dbReference type="InterPro" id="IPR029062">
    <property type="entry name" value="Class_I_gatase-like"/>
</dbReference>
<evidence type="ECO:0000256" key="2">
    <source>
        <dbReference type="ARBA" id="ARBA00023163"/>
    </source>
</evidence>
<keyword evidence="1" id="KW-0805">Transcription regulation</keyword>
<dbReference type="GO" id="GO:0003700">
    <property type="term" value="F:DNA-binding transcription factor activity"/>
    <property type="evidence" value="ECO:0007669"/>
    <property type="project" value="InterPro"/>
</dbReference>
<dbReference type="PANTHER" id="PTHR43130:SF3">
    <property type="entry name" value="HTH-TYPE TRANSCRIPTIONAL REGULATOR RV1931C"/>
    <property type="match status" value="1"/>
</dbReference>
<accession>A0A918KGU3</accession>
<dbReference type="Gene3D" id="1.10.10.60">
    <property type="entry name" value="Homeodomain-like"/>
    <property type="match status" value="1"/>
</dbReference>
<dbReference type="Proteomes" id="UP000645555">
    <property type="component" value="Unassembled WGS sequence"/>
</dbReference>